<dbReference type="AlphaFoldDB" id="A0A133V9J9"/>
<sequence length="266" mass="29408">MKEKSKLNENEKPKIAFFDLTGCNGCLYSILNHPALLSIDESIEVLKFRLASDVDRDLSCDVAIVEGYAAVQEEVKMLEKIRENADKVVAFGSCSSFGSIHSIQNFMNVKKAIEDIYPDNPVAIETPQKAVSIDKHISVDLKIPGCPPNADEAVELIIDLVFGKMEPELAKWPVCVDCKMRENVCVFIHGAPCLGPITRGGCGAPCPASYTCDGCRGPIEEPNIASEIEYLKKYAKEEEIIRLFKRYASSSPDFEKVIKGEINSRD</sequence>
<protein>
    <recommendedName>
        <fullName evidence="2">NADH:ubiquinone oxidoreductase-like 20kDa subunit domain-containing protein</fullName>
    </recommendedName>
</protein>
<dbReference type="Proteomes" id="UP000070565">
    <property type="component" value="Unassembled WGS sequence"/>
</dbReference>
<dbReference type="Pfam" id="PF01058">
    <property type="entry name" value="Oxidored_q6"/>
    <property type="match status" value="1"/>
</dbReference>
<evidence type="ECO:0000313" key="3">
    <source>
        <dbReference type="EMBL" id="KXB03123.1"/>
    </source>
</evidence>
<feature type="domain" description="NADH:ubiquinone oxidoreductase-like 20kDa subunit" evidence="2">
    <location>
        <begin position="23"/>
        <end position="159"/>
    </location>
</feature>
<dbReference type="PANTHER" id="PTHR42845">
    <property type="entry name" value="COENZYME F420-REDUCING HYDROGENASE, GAMMA SUBUNIT"/>
    <property type="match status" value="1"/>
</dbReference>
<comment type="caution">
    <text evidence="3">The sequence shown here is derived from an EMBL/GenBank/DDBJ whole genome shotgun (WGS) entry which is preliminary data.</text>
</comment>
<dbReference type="GO" id="GO:0051536">
    <property type="term" value="F:iron-sulfur cluster binding"/>
    <property type="evidence" value="ECO:0007669"/>
    <property type="project" value="InterPro"/>
</dbReference>
<gene>
    <name evidence="3" type="ORF">AKJ45_02460</name>
</gene>
<dbReference type="GO" id="GO:0016491">
    <property type="term" value="F:oxidoreductase activity"/>
    <property type="evidence" value="ECO:0007669"/>
    <property type="project" value="UniProtKB-KW"/>
</dbReference>
<evidence type="ECO:0000259" key="2">
    <source>
        <dbReference type="Pfam" id="PF01058"/>
    </source>
</evidence>
<dbReference type="InterPro" id="IPR037024">
    <property type="entry name" value="NiFe_Hase_small_N_sf"/>
</dbReference>
<keyword evidence="4" id="KW-1185">Reference proteome</keyword>
<accession>A0A133V9J9</accession>
<dbReference type="InterPro" id="IPR051349">
    <property type="entry name" value="Hydrogenase_assoc-protein"/>
</dbReference>
<name>A0A133V9J9_9EURY</name>
<dbReference type="SUPFAM" id="SSF56770">
    <property type="entry name" value="HydA/Nqo6-like"/>
    <property type="match status" value="1"/>
</dbReference>
<dbReference type="EMBL" id="LHXZ01000030">
    <property type="protein sequence ID" value="KXB03123.1"/>
    <property type="molecule type" value="Genomic_DNA"/>
</dbReference>
<organism evidence="3 4">
    <name type="scientific">candidate division MSBL1 archaeon SCGC-AAA261F19</name>
    <dbReference type="NCBI Taxonomy" id="1698275"/>
    <lineage>
        <taxon>Archaea</taxon>
        <taxon>Methanobacteriati</taxon>
        <taxon>Methanobacteriota</taxon>
        <taxon>candidate division MSBL1</taxon>
    </lineage>
</organism>
<dbReference type="InterPro" id="IPR006137">
    <property type="entry name" value="NADH_UbQ_OxRdtase-like_20kDa"/>
</dbReference>
<dbReference type="PANTHER" id="PTHR42845:SF3">
    <property type="entry name" value="CYTOSOLIC NIFE-HYDROGENASE, DELTA SUBUNIT"/>
    <property type="match status" value="1"/>
</dbReference>
<keyword evidence="1" id="KW-0560">Oxidoreductase</keyword>
<evidence type="ECO:0000256" key="1">
    <source>
        <dbReference type="ARBA" id="ARBA00023002"/>
    </source>
</evidence>
<proteinExistence type="predicted"/>
<dbReference type="Gene3D" id="3.40.50.700">
    <property type="entry name" value="NADH:ubiquinone oxidoreductase-like, 20kDa subunit"/>
    <property type="match status" value="1"/>
</dbReference>
<evidence type="ECO:0000313" key="4">
    <source>
        <dbReference type="Proteomes" id="UP000070565"/>
    </source>
</evidence>
<reference evidence="3 4" key="1">
    <citation type="journal article" date="2016" name="Sci. Rep.">
        <title>Metabolic traits of an uncultured archaeal lineage -MSBL1- from brine pools of the Red Sea.</title>
        <authorList>
            <person name="Mwirichia R."/>
            <person name="Alam I."/>
            <person name="Rashid M."/>
            <person name="Vinu M."/>
            <person name="Ba-Alawi W."/>
            <person name="Anthony Kamau A."/>
            <person name="Kamanda Ngugi D."/>
            <person name="Goker M."/>
            <person name="Klenk H.P."/>
            <person name="Bajic V."/>
            <person name="Stingl U."/>
        </authorList>
    </citation>
    <scope>NUCLEOTIDE SEQUENCE [LARGE SCALE GENOMIC DNA]</scope>
    <source>
        <strain evidence="3">SCGC-AAA261F19</strain>
    </source>
</reference>